<proteinExistence type="predicted"/>
<dbReference type="Proteomes" id="UP000309138">
    <property type="component" value="Unassembled WGS sequence"/>
</dbReference>
<dbReference type="RefSeq" id="WP_136942509.1">
    <property type="nucleotide sequence ID" value="NZ_SWKR01000002.1"/>
</dbReference>
<evidence type="ECO:0000313" key="2">
    <source>
        <dbReference type="EMBL" id="TKD50566.1"/>
    </source>
</evidence>
<evidence type="ECO:0000313" key="3">
    <source>
        <dbReference type="Proteomes" id="UP000309138"/>
    </source>
</evidence>
<sequence>MPAAQNERLEMRVPADFKARLQEAARADHRSATDLVIAVMSCWLEGRRYEPIARPGQSVAGSGSKPAASGYSRPPGRPRAIRENEREQWLIDQLSRVIQPDGEYTTAELVAAVSRGDHHPTFGLSVDLQMLHIGFRQAIRASDEQRVWLGPDHPARAALLQP</sequence>
<dbReference type="GO" id="GO:0006355">
    <property type="term" value="P:regulation of DNA-templated transcription"/>
    <property type="evidence" value="ECO:0007669"/>
    <property type="project" value="InterPro"/>
</dbReference>
<protein>
    <submittedName>
        <fullName evidence="2">Uncharacterized protein</fullName>
    </submittedName>
</protein>
<dbReference type="SUPFAM" id="SSF47598">
    <property type="entry name" value="Ribbon-helix-helix"/>
    <property type="match status" value="1"/>
</dbReference>
<reference evidence="2 3" key="1">
    <citation type="submission" date="2019-04" db="EMBL/GenBank/DDBJ databases">
        <authorList>
            <person name="Yang Y."/>
            <person name="Wei D."/>
        </authorList>
    </citation>
    <scope>NUCLEOTIDE SEQUENCE [LARGE SCALE GENOMIC DNA]</scope>
    <source>
        <strain evidence="2 3">L-1-4w-11</strain>
    </source>
</reference>
<evidence type="ECO:0000256" key="1">
    <source>
        <dbReference type="SAM" id="MobiDB-lite"/>
    </source>
</evidence>
<feature type="region of interest" description="Disordered" evidence="1">
    <location>
        <begin position="54"/>
        <end position="84"/>
    </location>
</feature>
<gene>
    <name evidence="2" type="ORF">FBR43_07155</name>
</gene>
<name>A0A4U1L3A0_9SPHN</name>
<dbReference type="OrthoDB" id="9883134at2"/>
<keyword evidence="3" id="KW-1185">Reference proteome</keyword>
<dbReference type="EMBL" id="SWKR01000002">
    <property type="protein sequence ID" value="TKD50566.1"/>
    <property type="molecule type" value="Genomic_DNA"/>
</dbReference>
<dbReference type="AlphaFoldDB" id="A0A4U1L3A0"/>
<dbReference type="InterPro" id="IPR010985">
    <property type="entry name" value="Ribbon_hlx_hlx"/>
</dbReference>
<organism evidence="2 3">
    <name type="scientific">Sphingomonas baiyangensis</name>
    <dbReference type="NCBI Taxonomy" id="2572576"/>
    <lineage>
        <taxon>Bacteria</taxon>
        <taxon>Pseudomonadati</taxon>
        <taxon>Pseudomonadota</taxon>
        <taxon>Alphaproteobacteria</taxon>
        <taxon>Sphingomonadales</taxon>
        <taxon>Sphingomonadaceae</taxon>
        <taxon>Sphingomonas</taxon>
    </lineage>
</organism>
<comment type="caution">
    <text evidence="2">The sequence shown here is derived from an EMBL/GenBank/DDBJ whole genome shotgun (WGS) entry which is preliminary data.</text>
</comment>
<accession>A0A4U1L3A0</accession>